<comment type="caution">
    <text evidence="7">The sequence shown here is derived from an EMBL/GenBank/DDBJ whole genome shotgun (WGS) entry which is preliminary data.</text>
</comment>
<dbReference type="PANTHER" id="PTHR21661">
    <property type="entry name" value="EPOXIDE HYDROLASE 1-RELATED"/>
    <property type="match status" value="1"/>
</dbReference>
<dbReference type="Pfam" id="PF06441">
    <property type="entry name" value="EHN"/>
    <property type="match status" value="1"/>
</dbReference>
<comment type="similarity">
    <text evidence="1">Belongs to the peptidase S33 family.</text>
</comment>
<dbReference type="PIRSF" id="PIRSF001112">
    <property type="entry name" value="Epoxide_hydrolase"/>
    <property type="match status" value="1"/>
</dbReference>
<evidence type="ECO:0000256" key="2">
    <source>
        <dbReference type="ARBA" id="ARBA00022797"/>
    </source>
</evidence>
<dbReference type="PRINTS" id="PR00412">
    <property type="entry name" value="EPOXHYDRLASE"/>
</dbReference>
<dbReference type="EMBL" id="JAWWNJ010000019">
    <property type="protein sequence ID" value="KAK7036288.1"/>
    <property type="molecule type" value="Genomic_DNA"/>
</dbReference>
<keyword evidence="2" id="KW-0058">Aromatic hydrocarbons catabolism</keyword>
<evidence type="ECO:0000256" key="3">
    <source>
        <dbReference type="ARBA" id="ARBA00022801"/>
    </source>
</evidence>
<feature type="active site" description="Proton donor" evidence="4">
    <location>
        <position position="338"/>
    </location>
</feature>
<dbReference type="Proteomes" id="UP001362999">
    <property type="component" value="Unassembled WGS sequence"/>
</dbReference>
<dbReference type="GO" id="GO:0004301">
    <property type="term" value="F:epoxide hydrolase activity"/>
    <property type="evidence" value="ECO:0007669"/>
    <property type="project" value="TreeGrafter"/>
</dbReference>
<organism evidence="7 8">
    <name type="scientific">Favolaschia claudopus</name>
    <dbReference type="NCBI Taxonomy" id="2862362"/>
    <lineage>
        <taxon>Eukaryota</taxon>
        <taxon>Fungi</taxon>
        <taxon>Dikarya</taxon>
        <taxon>Basidiomycota</taxon>
        <taxon>Agaricomycotina</taxon>
        <taxon>Agaricomycetes</taxon>
        <taxon>Agaricomycetidae</taxon>
        <taxon>Agaricales</taxon>
        <taxon>Marasmiineae</taxon>
        <taxon>Mycenaceae</taxon>
        <taxon>Favolaschia</taxon>
    </lineage>
</organism>
<feature type="active site" description="Proton acceptor" evidence="4">
    <location>
        <position position="392"/>
    </location>
</feature>
<dbReference type="InterPro" id="IPR010497">
    <property type="entry name" value="Epoxide_hydro_N"/>
</dbReference>
<dbReference type="InterPro" id="IPR016292">
    <property type="entry name" value="Epoxide_hydrolase"/>
</dbReference>
<dbReference type="PANTHER" id="PTHR21661:SF35">
    <property type="entry name" value="EPOXIDE HYDROLASE"/>
    <property type="match status" value="1"/>
</dbReference>
<dbReference type="AlphaFoldDB" id="A0AAW0CBH7"/>
<evidence type="ECO:0000256" key="5">
    <source>
        <dbReference type="SAM" id="SignalP"/>
    </source>
</evidence>
<feature type="active site" description="Nucleophile" evidence="4">
    <location>
        <position position="205"/>
    </location>
</feature>
<feature type="domain" description="Epoxide hydrolase N-terminal" evidence="6">
    <location>
        <begin position="36"/>
        <end position="140"/>
    </location>
</feature>
<dbReference type="GO" id="GO:0097176">
    <property type="term" value="P:epoxide metabolic process"/>
    <property type="evidence" value="ECO:0007669"/>
    <property type="project" value="TreeGrafter"/>
</dbReference>
<feature type="chain" id="PRO_5043407257" evidence="5">
    <location>
        <begin position="27"/>
        <end position="415"/>
    </location>
</feature>
<evidence type="ECO:0000313" key="7">
    <source>
        <dbReference type="EMBL" id="KAK7036288.1"/>
    </source>
</evidence>
<accession>A0AAW0CBH7</accession>
<protein>
    <submittedName>
        <fullName evidence="7">Epoxide hydrolase domain protein</fullName>
    </submittedName>
</protein>
<dbReference type="Gene3D" id="3.40.50.1820">
    <property type="entry name" value="alpha/beta hydrolase"/>
    <property type="match status" value="1"/>
</dbReference>
<evidence type="ECO:0000256" key="4">
    <source>
        <dbReference type="PIRSR" id="PIRSR001112-1"/>
    </source>
</evidence>
<keyword evidence="5" id="KW-0732">Signal</keyword>
<keyword evidence="8" id="KW-1185">Reference proteome</keyword>
<name>A0AAW0CBH7_9AGAR</name>
<evidence type="ECO:0000256" key="1">
    <source>
        <dbReference type="ARBA" id="ARBA00010088"/>
    </source>
</evidence>
<keyword evidence="3 7" id="KW-0378">Hydrolase</keyword>
<proteinExistence type="inferred from homology"/>
<evidence type="ECO:0000259" key="6">
    <source>
        <dbReference type="Pfam" id="PF06441"/>
    </source>
</evidence>
<feature type="signal peptide" evidence="5">
    <location>
        <begin position="1"/>
        <end position="26"/>
    </location>
</feature>
<evidence type="ECO:0000313" key="8">
    <source>
        <dbReference type="Proteomes" id="UP001362999"/>
    </source>
</evidence>
<gene>
    <name evidence="7" type="ORF">R3P38DRAFT_3263673</name>
</gene>
<dbReference type="InterPro" id="IPR000639">
    <property type="entry name" value="Epox_hydrolase-like"/>
</dbReference>
<reference evidence="7 8" key="1">
    <citation type="journal article" date="2024" name="J Genomics">
        <title>Draft genome sequencing and assembly of Favolaschia claudopus CIRM-BRFM 2984 isolated from oak limbs.</title>
        <authorList>
            <person name="Navarro D."/>
            <person name="Drula E."/>
            <person name="Chaduli D."/>
            <person name="Cazenave R."/>
            <person name="Ahrendt S."/>
            <person name="Wang J."/>
            <person name="Lipzen A."/>
            <person name="Daum C."/>
            <person name="Barry K."/>
            <person name="Grigoriev I.V."/>
            <person name="Favel A."/>
            <person name="Rosso M.N."/>
            <person name="Martin F."/>
        </authorList>
    </citation>
    <scope>NUCLEOTIDE SEQUENCE [LARGE SCALE GENOMIC DNA]</scope>
    <source>
        <strain evidence="7 8">CIRM-BRFM 2984</strain>
    </source>
</reference>
<sequence length="415" mass="46028">MFLGGVAPLLVLLPFTSLILLVAAMAEHSNNKFNLKPFHINLSTPFSHLKTLVQQTRLPEKALYDVGPEKGMQLDVLKELKNEWVGSYDWAKEEGELNSVNHFTAEVENITVHFVHEKSKDANAIPVILLHGWPGSFHEYLPVVKPLTETSSTGVSYHVVVPSLPGFSFSSAPPLTWTINDTGRIFNTLMTKVLGYERYALHGSDWGSGVGYSMYNSFNASVRAAHFVFLPFLPPSLAEIKENNITLTDDQKVTVGRVEEWNASDNGYFVVQATKPNDIGLALYDNPIGILAYVGAEVLRWSDPRAGTPPSLLNSTNLLTLVSLYHLTHTFLSSVWIYAQNANALGTTYTKAATDAPMLFTQYKYNVGFWPEVYVEKVGNLVAYNAHDFGGHFPGLDNPPALIEDIRSMAKYFKA</sequence>
<dbReference type="InterPro" id="IPR029058">
    <property type="entry name" value="AB_hydrolase_fold"/>
</dbReference>
<dbReference type="SUPFAM" id="SSF53474">
    <property type="entry name" value="alpha/beta-Hydrolases"/>
    <property type="match status" value="1"/>
</dbReference>